<dbReference type="AlphaFoldDB" id="K1V237"/>
<dbReference type="GO" id="GO:0009279">
    <property type="term" value="C:cell outer membrane"/>
    <property type="evidence" value="ECO:0007669"/>
    <property type="project" value="TreeGrafter"/>
</dbReference>
<dbReference type="GO" id="GO:0044718">
    <property type="term" value="P:siderophore transmembrane transport"/>
    <property type="evidence" value="ECO:0007669"/>
    <property type="project" value="TreeGrafter"/>
</dbReference>
<proteinExistence type="predicted"/>
<dbReference type="Gene3D" id="2.170.130.10">
    <property type="entry name" value="TonB-dependent receptor, plug domain"/>
    <property type="match status" value="1"/>
</dbReference>
<dbReference type="InterPro" id="IPR023997">
    <property type="entry name" value="TonB-dep_OMP_SusC/RagA_CS"/>
</dbReference>
<dbReference type="PANTHER" id="PTHR30069:SF29">
    <property type="entry name" value="HEMOGLOBIN AND HEMOGLOBIN-HAPTOGLOBIN-BINDING PROTEIN 1-RELATED"/>
    <property type="match status" value="1"/>
</dbReference>
<reference evidence="3" key="1">
    <citation type="journal article" date="2013" name="Environ. Microbiol.">
        <title>Microbiota from the distal guts of lean and obese adolescents exhibit partial functional redundancy besides clear differences in community structure.</title>
        <authorList>
            <person name="Ferrer M."/>
            <person name="Ruiz A."/>
            <person name="Lanza F."/>
            <person name="Haange S.B."/>
            <person name="Oberbach A."/>
            <person name="Till H."/>
            <person name="Bargiela R."/>
            <person name="Campoy C."/>
            <person name="Segura M.T."/>
            <person name="Richter M."/>
            <person name="von Bergen M."/>
            <person name="Seifert J."/>
            <person name="Suarez A."/>
        </authorList>
    </citation>
    <scope>NUCLEOTIDE SEQUENCE</scope>
</reference>
<dbReference type="PANTHER" id="PTHR30069">
    <property type="entry name" value="TONB-DEPENDENT OUTER MEMBRANE RECEPTOR"/>
    <property type="match status" value="1"/>
</dbReference>
<dbReference type="PROSITE" id="PS52016">
    <property type="entry name" value="TONB_DEPENDENT_REC_3"/>
    <property type="match status" value="1"/>
</dbReference>
<sequence>MKTKEVKIGKKRDFKLSMEDDNAIGEVVVVGYGQQKKASVVGSIAQTTGEVLERAAGVSDIGAALTGNLPGVVTVQGNGMPGEEEPQIIIRGASSWNNSDPLVLVDGIERPMSSVDISSVESISVLKDASATAVYGVKGANGVILITTKRGKEGKAKIDVGFNATLKAPSKLPNKYDSYDALMFRNRAVEHELGVSPESWSYIR</sequence>
<evidence type="ECO:0000256" key="1">
    <source>
        <dbReference type="ARBA" id="ARBA00022729"/>
    </source>
</evidence>
<evidence type="ECO:0000313" key="3">
    <source>
        <dbReference type="EMBL" id="EKC77946.1"/>
    </source>
</evidence>
<protein>
    <submittedName>
        <fullName evidence="3">Protein containing TonB-dependent receptor, plug domain protein</fullName>
    </submittedName>
</protein>
<comment type="caution">
    <text evidence="3">The sequence shown here is derived from an EMBL/GenBank/DDBJ whole genome shotgun (WGS) entry which is preliminary data.</text>
</comment>
<dbReference type="InterPro" id="IPR037066">
    <property type="entry name" value="Plug_dom_sf"/>
</dbReference>
<dbReference type="InterPro" id="IPR039426">
    <property type="entry name" value="TonB-dep_rcpt-like"/>
</dbReference>
<feature type="non-terminal residue" evidence="3">
    <location>
        <position position="204"/>
    </location>
</feature>
<dbReference type="InterPro" id="IPR012910">
    <property type="entry name" value="Plug_dom"/>
</dbReference>
<evidence type="ECO:0000259" key="2">
    <source>
        <dbReference type="Pfam" id="PF07715"/>
    </source>
</evidence>
<dbReference type="EMBL" id="AJWZ01000079">
    <property type="protein sequence ID" value="EKC77946.1"/>
    <property type="molecule type" value="Genomic_DNA"/>
</dbReference>
<dbReference type="NCBIfam" id="TIGR04057">
    <property type="entry name" value="SusC_RagA_signa"/>
    <property type="match status" value="1"/>
</dbReference>
<dbReference type="Pfam" id="PF07715">
    <property type="entry name" value="Plug"/>
    <property type="match status" value="1"/>
</dbReference>
<dbReference type="SUPFAM" id="SSF56935">
    <property type="entry name" value="Porins"/>
    <property type="match status" value="1"/>
</dbReference>
<keyword evidence="3" id="KW-0675">Receptor</keyword>
<name>K1V237_9ZZZZ</name>
<keyword evidence="1" id="KW-0732">Signal</keyword>
<gene>
    <name evidence="3" type="ORF">OBE_00111</name>
</gene>
<dbReference type="FunFam" id="2.170.130.10:FF:000003">
    <property type="entry name" value="SusC/RagA family TonB-linked outer membrane protein"/>
    <property type="match status" value="1"/>
</dbReference>
<dbReference type="GO" id="GO:0015344">
    <property type="term" value="F:siderophore uptake transmembrane transporter activity"/>
    <property type="evidence" value="ECO:0007669"/>
    <property type="project" value="TreeGrafter"/>
</dbReference>
<accession>K1V237</accession>
<feature type="domain" description="TonB-dependent receptor plug" evidence="2">
    <location>
        <begin position="37"/>
        <end position="143"/>
    </location>
</feature>
<organism evidence="3">
    <name type="scientific">human gut metagenome</name>
    <dbReference type="NCBI Taxonomy" id="408170"/>
    <lineage>
        <taxon>unclassified sequences</taxon>
        <taxon>metagenomes</taxon>
        <taxon>organismal metagenomes</taxon>
    </lineage>
</organism>